<dbReference type="PANTHER" id="PTHR11102:SF160">
    <property type="entry name" value="ERAD-ASSOCIATED E3 UBIQUITIN-PROTEIN LIGASE COMPONENT HRD3"/>
    <property type="match status" value="1"/>
</dbReference>
<gene>
    <name evidence="3" type="ORF">M9Y10_014539</name>
</gene>
<dbReference type="Gene3D" id="1.25.40.10">
    <property type="entry name" value="Tetratricopeptide repeat domain"/>
    <property type="match status" value="3"/>
</dbReference>
<organism evidence="3 4">
    <name type="scientific">Tritrichomonas musculus</name>
    <dbReference type="NCBI Taxonomy" id="1915356"/>
    <lineage>
        <taxon>Eukaryota</taxon>
        <taxon>Metamonada</taxon>
        <taxon>Parabasalia</taxon>
        <taxon>Tritrichomonadida</taxon>
        <taxon>Tritrichomonadidae</taxon>
        <taxon>Tritrichomonas</taxon>
    </lineage>
</organism>
<evidence type="ECO:0000256" key="1">
    <source>
        <dbReference type="ARBA" id="ARBA00038101"/>
    </source>
</evidence>
<reference evidence="3 4" key="1">
    <citation type="submission" date="2024-04" db="EMBL/GenBank/DDBJ databases">
        <title>Tritrichomonas musculus Genome.</title>
        <authorList>
            <person name="Alves-Ferreira E."/>
            <person name="Grigg M."/>
            <person name="Lorenzi H."/>
            <person name="Galac M."/>
        </authorList>
    </citation>
    <scope>NUCLEOTIDE SEQUENCE [LARGE SCALE GENOMIC DNA]</scope>
    <source>
        <strain evidence="3 4">EAF2021</strain>
    </source>
</reference>
<dbReference type="SMART" id="SM00028">
    <property type="entry name" value="TPR"/>
    <property type="match status" value="2"/>
</dbReference>
<dbReference type="SUPFAM" id="SSF81901">
    <property type="entry name" value="HCP-like"/>
    <property type="match status" value="5"/>
</dbReference>
<evidence type="ECO:0008006" key="5">
    <source>
        <dbReference type="Google" id="ProtNLM"/>
    </source>
</evidence>
<comment type="similarity">
    <text evidence="1">Belongs to the sel-1 family.</text>
</comment>
<comment type="caution">
    <text evidence="3">The sequence shown here is derived from an EMBL/GenBank/DDBJ whole genome shotgun (WGS) entry which is preliminary data.</text>
</comment>
<evidence type="ECO:0000313" key="4">
    <source>
        <dbReference type="Proteomes" id="UP001470230"/>
    </source>
</evidence>
<dbReference type="Proteomes" id="UP001470230">
    <property type="component" value="Unassembled WGS sequence"/>
</dbReference>
<keyword evidence="4" id="KW-1185">Reference proteome</keyword>
<keyword evidence="2" id="KW-0802">TPR repeat</keyword>
<evidence type="ECO:0000313" key="3">
    <source>
        <dbReference type="EMBL" id="KAK8896627.1"/>
    </source>
</evidence>
<feature type="repeat" description="TPR" evidence="2">
    <location>
        <begin position="524"/>
        <end position="557"/>
    </location>
</feature>
<dbReference type="Pfam" id="PF08238">
    <property type="entry name" value="Sel1"/>
    <property type="match status" value="10"/>
</dbReference>
<dbReference type="PROSITE" id="PS50005">
    <property type="entry name" value="TPR"/>
    <property type="match status" value="1"/>
</dbReference>
<proteinExistence type="inferred from homology"/>
<dbReference type="Pfam" id="PF13176">
    <property type="entry name" value="TPR_7"/>
    <property type="match status" value="1"/>
</dbReference>
<name>A0ABR2L1P5_9EUKA</name>
<evidence type="ECO:0000256" key="2">
    <source>
        <dbReference type="PROSITE-ProRule" id="PRU00339"/>
    </source>
</evidence>
<dbReference type="InterPro" id="IPR050767">
    <property type="entry name" value="Sel1_AlgK"/>
</dbReference>
<protein>
    <recommendedName>
        <fullName evidence="5">Sel1 repeat protein</fullName>
    </recommendedName>
</protein>
<dbReference type="SMART" id="SM00671">
    <property type="entry name" value="SEL1"/>
    <property type="match status" value="12"/>
</dbReference>
<dbReference type="InterPro" id="IPR006597">
    <property type="entry name" value="Sel1-like"/>
</dbReference>
<dbReference type="EMBL" id="JAPFFF010000002">
    <property type="protein sequence ID" value="KAK8896627.1"/>
    <property type="molecule type" value="Genomic_DNA"/>
</dbReference>
<dbReference type="InterPro" id="IPR019734">
    <property type="entry name" value="TPR_rpt"/>
</dbReference>
<dbReference type="PANTHER" id="PTHR11102">
    <property type="entry name" value="SEL-1-LIKE PROTEIN"/>
    <property type="match status" value="1"/>
</dbReference>
<dbReference type="InterPro" id="IPR011990">
    <property type="entry name" value="TPR-like_helical_dom_sf"/>
</dbReference>
<accession>A0ABR2L1P5</accession>
<dbReference type="Pfam" id="PF13432">
    <property type="entry name" value="TPR_16"/>
    <property type="match status" value="1"/>
</dbReference>
<sequence length="1150" mass="132424">MSYGCCLFGHQKVKPSSEPTSIPNIQDEIVERANEGDGEYCFELSKLLIDNESNPKLGEYYLNKSIDAGFSEAYIYYAQILFSGKAIQKDDKKAKKYLNLAVKKNIPIAPSLLAEFYFDTNQPKKGLKILTKSVKNNNTKSMIYLSNLYQDGIIIKRDYNEAVKQLENAYLNGDEEATYQYAEALRKGEICDKNSERSFELHRENISNTDYMYIPSVFSLAEMYRKGEGTEKNLPESARLYKIAADANNKEACCCYSDMLLNGQGVNKNITEGYKYLQKAIDNGSPEAMYKMAMRMINNDSVETRNEAFEYLKKAALLGHVESEFCCGNIYLEKGEYQRAISYYFMASKRSGHKKATLMLGLSYLFDKQEEMNNFLFAKLKESYEIFKIYFSDNLAKIGIQILHQILKNNEKLRKEGEDIIKIKMEEQKINALIPLIKCYSREKILEKLKSYINENEDFYNFRKPFRSKRTDDVFKETKKKIQKNRSPAALYKYGSWLYFGIGCDPNPDEALLCIKEASDEHNSEAMFLLGYIYLKRGNYEQSFELFKKASKSNYVEATFYCGSAYLNGFGVDINFEKSAHCFKEAADQENVPSMFIYATMAENGIGMNPNEKEAAKYYFKVAQMNVSGNVESMSRYSLLCSKGIAEDKEKAFKWNEKVKNNYYYFQIMKGEGQGDINDAKSKLEDKSKENANVSYLLGCCYEEGFSCEKDMKKAIDIFKDAALKGDEDAMIKIVELEEKGLIHESSSFYDKMYNPYVMYIIAKKLIEKNDKKENEKGLILLKKAAEDYQPNAMIEYGKHILFSSLKNDELCKGLLLLRKAAEMIPLNANNNSFISFDNAWDSVRYSASLYLNMHIDYGGNDGCTNVMDWITIIGDMLINALEQNIDEIQFVPGKGVGTSLEKFSPSKQIVILVCLRLGFDCYVEVANNGIIICKINTYHKLKDEYLDAIIDSNDINNKNNAINNTAYMTIKEKYPTMPNRCIEIIVSSRNYDVAKSIDFANQFENKLQIKKYEQRMQQFRRSNEANQLQQVDIRDQKIASLRQMVGYNVIHSTHKNRPKFAPIINLDLRDVPKREAETSIIETIVEVKTEQNWRIHLLLPLDSQHNDIENMKAFLENQAQINNIKKTHLYVNVIKYLNMTQIEFAIDNT</sequence>